<sequence>MWLMKTLLTSRCINQRGAGQSINDKDFSSLTVEQYGWNLGVFNHSTPFTSHFIYVYDCYKQYVGLISISQEDFNTTKISTSLSIHMCVAKLGKILKKMSNKKALSQTEETELAPLIINYVKQTMTFRQWVSQSELNQRMHFLINIYGSKDDKKGEVVLRPLISNPDALILTPTEVIELNTQVIKADRMRHPEWFR</sequence>
<name>A0A0G3B025_SALTM</name>
<organism evidence="1">
    <name type="scientific">Salmonella typhimurium</name>
    <dbReference type="NCBI Taxonomy" id="90371"/>
    <lineage>
        <taxon>Bacteria</taxon>
        <taxon>Pseudomonadati</taxon>
        <taxon>Pseudomonadota</taxon>
        <taxon>Gammaproteobacteria</taxon>
        <taxon>Enterobacterales</taxon>
        <taxon>Enterobacteriaceae</taxon>
        <taxon>Salmonella</taxon>
    </lineage>
</organism>
<accession>A0A0G3B025</accession>
<reference evidence="1" key="1">
    <citation type="submission" date="2015-03" db="EMBL/GenBank/DDBJ databases">
        <title>Complete genome sequences of four Salmonella Typhimurium IncHI1 plasmids and their characteristics.</title>
        <authorList>
            <person name="Kubasova T."/>
            <person name="Matiasovicova J."/>
            <person name="Cejkova D."/>
            <person name="Sekelova Z."/>
            <person name="Polansky O."/>
            <person name="Medvecky M."/>
            <person name="Rychlik I."/>
            <person name="Juricova H."/>
        </authorList>
    </citation>
    <scope>NUCLEOTIDE SEQUENCE</scope>
    <source>
        <strain evidence="1">8025</strain>
        <plasmid evidence="1">p8025</plasmid>
    </source>
</reference>
<geneLocation type="plasmid" evidence="1">
    <name>p8025</name>
</geneLocation>
<dbReference type="EMBL" id="KP899803">
    <property type="protein sequence ID" value="AKJ19528.1"/>
    <property type="molecule type" value="Genomic_DNA"/>
</dbReference>
<evidence type="ECO:0000313" key="1">
    <source>
        <dbReference type="EMBL" id="AKJ19528.1"/>
    </source>
</evidence>
<proteinExistence type="predicted"/>
<dbReference type="AlphaFoldDB" id="A0A0G3B025"/>
<keyword evidence="1" id="KW-0614">Plasmid</keyword>
<protein>
    <submittedName>
        <fullName evidence="1">Uncharacterized protein</fullName>
    </submittedName>
</protein>